<accession>A0ACC1PGC4</accession>
<sequence length="390" mass="44013">MKPNTLPPGPKGVPLFGNIMDLPPKGKREWEHWLIHKDIYGPISSVTALGTTIVILHSAELALELLEKRSLIYSARPNFVFADLVGWSKSLAMLQYNKTHRLYRKLAHTMIGTQAAVFPYLALLEKEVHRFLFRVLKEPELLFHHMKTESGAIILKIVYGYTVEPHKPDPLVQLADKAMIQFAASTVPGSWMVDIIPSLKYIPEWMPGTGWKKTMKEWRATLEETAEKPLQFAQHRIANGDPVKSFVADFHNNKGGNHTPEDHEALKWTALTMYGGGSDTTVSTLMSFFLTMILFPDVQSKAQEEIDRVIGTTRLPTFRDRESLPYVDAVVKEAWRWHPVTPMGVPHATAAEDVVNGYRIPKGAIVMTNIWWFTHDPAVYPDPLGQSLGS</sequence>
<evidence type="ECO:0000313" key="2">
    <source>
        <dbReference type="Proteomes" id="UP001143856"/>
    </source>
</evidence>
<gene>
    <name evidence="1" type="ORF">NUW58_g2843</name>
</gene>
<dbReference type="EMBL" id="JAPDGR010000396">
    <property type="protein sequence ID" value="KAJ2990652.1"/>
    <property type="molecule type" value="Genomic_DNA"/>
</dbReference>
<reference evidence="1" key="1">
    <citation type="submission" date="2022-10" db="EMBL/GenBank/DDBJ databases">
        <title>Genome Sequence of Xylaria curta.</title>
        <authorList>
            <person name="Buettner E."/>
        </authorList>
    </citation>
    <scope>NUCLEOTIDE SEQUENCE</scope>
    <source>
        <strain evidence="1">Babe10</strain>
    </source>
</reference>
<name>A0ACC1PGC4_9PEZI</name>
<comment type="caution">
    <text evidence="1">The sequence shown here is derived from an EMBL/GenBank/DDBJ whole genome shotgun (WGS) entry which is preliminary data.</text>
</comment>
<proteinExistence type="predicted"/>
<dbReference type="Proteomes" id="UP001143856">
    <property type="component" value="Unassembled WGS sequence"/>
</dbReference>
<evidence type="ECO:0000313" key="1">
    <source>
        <dbReference type="EMBL" id="KAJ2990652.1"/>
    </source>
</evidence>
<organism evidence="1 2">
    <name type="scientific">Xylaria curta</name>
    <dbReference type="NCBI Taxonomy" id="42375"/>
    <lineage>
        <taxon>Eukaryota</taxon>
        <taxon>Fungi</taxon>
        <taxon>Dikarya</taxon>
        <taxon>Ascomycota</taxon>
        <taxon>Pezizomycotina</taxon>
        <taxon>Sordariomycetes</taxon>
        <taxon>Xylariomycetidae</taxon>
        <taxon>Xylariales</taxon>
        <taxon>Xylariaceae</taxon>
        <taxon>Xylaria</taxon>
    </lineage>
</organism>
<keyword evidence="2" id="KW-1185">Reference proteome</keyword>
<protein>
    <submittedName>
        <fullName evidence="1">Uncharacterized protein</fullName>
    </submittedName>
</protein>